<dbReference type="AlphaFoldDB" id="A0A645GR12"/>
<accession>A0A645GR12</accession>
<name>A0A645GR12_9ZZZZ</name>
<evidence type="ECO:0000313" key="1">
    <source>
        <dbReference type="EMBL" id="MPN28362.1"/>
    </source>
</evidence>
<dbReference type="EMBL" id="VSSQ01078627">
    <property type="protein sequence ID" value="MPN28362.1"/>
    <property type="molecule type" value="Genomic_DNA"/>
</dbReference>
<protein>
    <submittedName>
        <fullName evidence="1">Uncharacterized protein</fullName>
    </submittedName>
</protein>
<comment type="caution">
    <text evidence="1">The sequence shown here is derived from an EMBL/GenBank/DDBJ whole genome shotgun (WGS) entry which is preliminary data.</text>
</comment>
<proteinExistence type="predicted"/>
<organism evidence="1">
    <name type="scientific">bioreactor metagenome</name>
    <dbReference type="NCBI Taxonomy" id="1076179"/>
    <lineage>
        <taxon>unclassified sequences</taxon>
        <taxon>metagenomes</taxon>
        <taxon>ecological metagenomes</taxon>
    </lineage>
</organism>
<reference evidence="1" key="1">
    <citation type="submission" date="2019-08" db="EMBL/GenBank/DDBJ databases">
        <authorList>
            <person name="Kucharzyk K."/>
            <person name="Murdoch R.W."/>
            <person name="Higgins S."/>
            <person name="Loffler F."/>
        </authorList>
    </citation>
    <scope>NUCLEOTIDE SEQUENCE</scope>
</reference>
<sequence length="47" mass="5517">MIIDSLKAFGMNKLPFILKAYTATITSYYDYVRYYDILYQLLGIVNV</sequence>
<gene>
    <name evidence="1" type="ORF">SDC9_175803</name>
</gene>